<accession>A0A2P8HG32</accession>
<proteinExistence type="inferred from homology"/>
<evidence type="ECO:0000259" key="4">
    <source>
        <dbReference type="PROSITE" id="PS50991"/>
    </source>
</evidence>
<dbReference type="InterPro" id="IPR013785">
    <property type="entry name" value="Aldolase_TIM"/>
</dbReference>
<evidence type="ECO:0000256" key="2">
    <source>
        <dbReference type="ARBA" id="ARBA00022723"/>
    </source>
</evidence>
<organism evidence="5 6">
    <name type="scientific">Salsuginibacillus halophilus</name>
    <dbReference type="NCBI Taxonomy" id="517424"/>
    <lineage>
        <taxon>Bacteria</taxon>
        <taxon>Bacillati</taxon>
        <taxon>Bacillota</taxon>
        <taxon>Bacilli</taxon>
        <taxon>Bacillales</taxon>
        <taxon>Bacillaceae</taxon>
        <taxon>Salsuginibacillus</taxon>
    </lineage>
</organism>
<dbReference type="Gene3D" id="3.20.20.70">
    <property type="entry name" value="Aldolase class I"/>
    <property type="match status" value="1"/>
</dbReference>
<evidence type="ECO:0000256" key="3">
    <source>
        <dbReference type="ARBA" id="ARBA00023239"/>
    </source>
</evidence>
<dbReference type="GO" id="GO:0004419">
    <property type="term" value="F:hydroxymethylglutaryl-CoA lyase activity"/>
    <property type="evidence" value="ECO:0007669"/>
    <property type="project" value="TreeGrafter"/>
</dbReference>
<dbReference type="GO" id="GO:0006552">
    <property type="term" value="P:L-leucine catabolic process"/>
    <property type="evidence" value="ECO:0007669"/>
    <property type="project" value="TreeGrafter"/>
</dbReference>
<dbReference type="SUPFAM" id="SSF51569">
    <property type="entry name" value="Aldolase"/>
    <property type="match status" value="1"/>
</dbReference>
<evidence type="ECO:0000313" key="5">
    <source>
        <dbReference type="EMBL" id="PSL45181.1"/>
    </source>
</evidence>
<dbReference type="InterPro" id="IPR043594">
    <property type="entry name" value="HMGL"/>
</dbReference>
<dbReference type="Pfam" id="PF00682">
    <property type="entry name" value="HMGL-like"/>
    <property type="match status" value="1"/>
</dbReference>
<dbReference type="AlphaFoldDB" id="A0A2P8HG32"/>
<comment type="caution">
    <text evidence="5">The sequence shown here is derived from an EMBL/GenBank/DDBJ whole genome shotgun (WGS) entry which is preliminary data.</text>
</comment>
<dbReference type="NCBIfam" id="NF004283">
    <property type="entry name" value="PRK05692.1"/>
    <property type="match status" value="1"/>
</dbReference>
<gene>
    <name evidence="5" type="ORF">B0H94_107186</name>
</gene>
<dbReference type="PANTHER" id="PTHR42738">
    <property type="entry name" value="HYDROXYMETHYLGLUTARYL-COA LYASE"/>
    <property type="match status" value="1"/>
</dbReference>
<dbReference type="GO" id="GO:0046872">
    <property type="term" value="F:metal ion binding"/>
    <property type="evidence" value="ECO:0007669"/>
    <property type="project" value="UniProtKB-KW"/>
</dbReference>
<evidence type="ECO:0000313" key="6">
    <source>
        <dbReference type="Proteomes" id="UP000242310"/>
    </source>
</evidence>
<dbReference type="GO" id="GO:0046951">
    <property type="term" value="P:ketone body biosynthetic process"/>
    <property type="evidence" value="ECO:0007669"/>
    <property type="project" value="TreeGrafter"/>
</dbReference>
<dbReference type="OrthoDB" id="9784013at2"/>
<dbReference type="PROSITE" id="PS50991">
    <property type="entry name" value="PYR_CT"/>
    <property type="match status" value="1"/>
</dbReference>
<dbReference type="InterPro" id="IPR000891">
    <property type="entry name" value="PYR_CT"/>
</dbReference>
<evidence type="ECO:0000256" key="1">
    <source>
        <dbReference type="ARBA" id="ARBA00009405"/>
    </source>
</evidence>
<dbReference type="CDD" id="cd07938">
    <property type="entry name" value="DRE_TIM_HMGL"/>
    <property type="match status" value="1"/>
</dbReference>
<protein>
    <submittedName>
        <fullName evidence="5">Hydroxymethylglutaryl-CoA lyase</fullName>
    </submittedName>
</protein>
<name>A0A2P8HG32_9BACI</name>
<keyword evidence="6" id="KW-1185">Reference proteome</keyword>
<dbReference type="EMBL" id="PYAV01000007">
    <property type="protein sequence ID" value="PSL45181.1"/>
    <property type="molecule type" value="Genomic_DNA"/>
</dbReference>
<keyword evidence="3 5" id="KW-0456">Lyase</keyword>
<dbReference type="FunFam" id="3.20.20.70:FF:000071">
    <property type="entry name" value="Hydroxymethylglutaryl-CoA lyase"/>
    <property type="match status" value="1"/>
</dbReference>
<comment type="similarity">
    <text evidence="1">Belongs to the HMG-CoA lyase family.</text>
</comment>
<keyword evidence="2" id="KW-0479">Metal-binding</keyword>
<dbReference type="PANTHER" id="PTHR42738:SF7">
    <property type="entry name" value="HYDROXYMETHYLGLUTARYL-COA LYASE"/>
    <property type="match status" value="1"/>
</dbReference>
<dbReference type="RefSeq" id="WP_106588826.1">
    <property type="nucleotide sequence ID" value="NZ_PYAV01000007.1"/>
</dbReference>
<dbReference type="Proteomes" id="UP000242310">
    <property type="component" value="Unassembled WGS sequence"/>
</dbReference>
<feature type="domain" description="Pyruvate carboxyltransferase" evidence="4">
    <location>
        <begin position="7"/>
        <end position="274"/>
    </location>
</feature>
<sequence>MTLPAHVTVKEVGPRDGLQNDASFVETEDKVAWIEQMIDAGAAYIECTSFVHPKWVPALKDHQELMQMFKRRPGVTYAALVPNMKGLEGALRSGVDEVSVFMSASETHNQKNINKTIAETHPVLEEVIREAKAAGCSVRAYISTAFACPYEGTMAPETVLKAVDPLLEAGINELSIGDTIGAAAPLEVDTALKQWVQHVPKEQIAMHFHDTRGTALANVYAALQQGVTTFDAAGAGLGGCPYAPGAGGNLATEDLLYFLHRQGIETGMDEAAYLEAAEFILPRTTNAAPGKVLLASRGEKEAKL</sequence>
<reference evidence="5 6" key="1">
    <citation type="submission" date="2018-03" db="EMBL/GenBank/DDBJ databases">
        <title>Genomic Encyclopedia of Type Strains, Phase III (KMG-III): the genomes of soil and plant-associated and newly described type strains.</title>
        <authorList>
            <person name="Whitman W."/>
        </authorList>
    </citation>
    <scope>NUCLEOTIDE SEQUENCE [LARGE SCALE GENOMIC DNA]</scope>
    <source>
        <strain evidence="5 6">CGMCC 1.07653</strain>
    </source>
</reference>